<proteinExistence type="predicted"/>
<dbReference type="KEGG" id="chya:V22_36920"/>
<dbReference type="Proteomes" id="UP000319976">
    <property type="component" value="Chromosome"/>
</dbReference>
<gene>
    <name evidence="1" type="ORF">V22_36920</name>
</gene>
<keyword evidence="2" id="KW-1185">Reference proteome</keyword>
<evidence type="ECO:0000313" key="2">
    <source>
        <dbReference type="Proteomes" id="UP000319976"/>
    </source>
</evidence>
<reference evidence="1 2" key="1">
    <citation type="submission" date="2019-02" db="EMBL/GenBank/DDBJ databases">
        <title>Deep-cultivation of Planctomycetes and their phenomic and genomic characterization uncovers novel biology.</title>
        <authorList>
            <person name="Wiegand S."/>
            <person name="Jogler M."/>
            <person name="Boedeker C."/>
            <person name="Pinto D."/>
            <person name="Vollmers J."/>
            <person name="Rivas-Marin E."/>
            <person name="Kohn T."/>
            <person name="Peeters S.H."/>
            <person name="Heuer A."/>
            <person name="Rast P."/>
            <person name="Oberbeckmann S."/>
            <person name="Bunk B."/>
            <person name="Jeske O."/>
            <person name="Meyerdierks A."/>
            <person name="Storesund J.E."/>
            <person name="Kallscheuer N."/>
            <person name="Luecker S."/>
            <person name="Lage O.M."/>
            <person name="Pohl T."/>
            <person name="Merkel B.J."/>
            <person name="Hornburger P."/>
            <person name="Mueller R.-W."/>
            <person name="Bruemmer F."/>
            <person name="Labrenz M."/>
            <person name="Spormann A.M."/>
            <person name="Op den Camp H."/>
            <person name="Overmann J."/>
            <person name="Amann R."/>
            <person name="Jetten M.S.M."/>
            <person name="Mascher T."/>
            <person name="Medema M.H."/>
            <person name="Devos D.P."/>
            <person name="Kaster A.-K."/>
            <person name="Ovreas L."/>
            <person name="Rohde M."/>
            <person name="Galperin M.Y."/>
            <person name="Jogler C."/>
        </authorList>
    </citation>
    <scope>NUCLEOTIDE SEQUENCE [LARGE SCALE GENOMIC DNA]</scope>
    <source>
        <strain evidence="1 2">V22</strain>
    </source>
</reference>
<accession>A0A517TDH5</accession>
<dbReference type="AlphaFoldDB" id="A0A517TDH5"/>
<organism evidence="1 2">
    <name type="scientific">Calycomorphotria hydatis</name>
    <dbReference type="NCBI Taxonomy" id="2528027"/>
    <lineage>
        <taxon>Bacteria</taxon>
        <taxon>Pseudomonadati</taxon>
        <taxon>Planctomycetota</taxon>
        <taxon>Planctomycetia</taxon>
        <taxon>Planctomycetales</taxon>
        <taxon>Planctomycetaceae</taxon>
        <taxon>Calycomorphotria</taxon>
    </lineage>
</organism>
<evidence type="ECO:0000313" key="1">
    <source>
        <dbReference type="EMBL" id="QDT66425.1"/>
    </source>
</evidence>
<name>A0A517TDH5_9PLAN</name>
<dbReference type="RefSeq" id="WP_145265496.1">
    <property type="nucleotide sequence ID" value="NZ_CP036316.1"/>
</dbReference>
<dbReference type="EMBL" id="CP036316">
    <property type="protein sequence ID" value="QDT66425.1"/>
    <property type="molecule type" value="Genomic_DNA"/>
</dbReference>
<sequence length="168" mass="19153">MPRRHSRQKLIEALRVFATTDEGPINMRRFCRHLGTGHTTVTYYFDGGWAELCDEAGIDPEQPSSKKYTHTELLQAYGSIGWHLRKYPTWPELTAFTGISHTTWRDYFQTKRTLELSYLHYETTGQIPNPLPEPTVNPADPQAGMLPSFLMPGMTPPNDTKKPTTNKG</sequence>
<dbReference type="OrthoDB" id="3428054at2"/>
<protein>
    <submittedName>
        <fullName evidence="1">Uncharacterized protein</fullName>
    </submittedName>
</protein>